<evidence type="ECO:0000313" key="3">
    <source>
        <dbReference type="RefSeq" id="XP_026758620.2"/>
    </source>
</evidence>
<gene>
    <name evidence="3" type="primary">LOC113518059</name>
</gene>
<evidence type="ECO:0000313" key="2">
    <source>
        <dbReference type="Proteomes" id="UP001652740"/>
    </source>
</evidence>
<keyword evidence="1" id="KW-0732">Signal</keyword>
<sequence length="314" mass="32639">MFTKFTVLLASLALSSCVPIQIFSNGVAVSSGGVPLRQPIGPTVTPATYQPINQQVSPTITPIKSVINSPIYSTPSIAFGFGSGFSSDIAGIRHSTSIGSSFSTGDARAYGSGIGGTGETYASGIGVADASPSGSYLPPLQSSQQRYDSYGNPVPDYDNNYISNEQEQNTITYYPSQRNEWSQNYGNGYAPSDSAQNNEQFQAAVSATQNAGDLQSSTSLAQNQQGQGYQTAVSSTQNGNNFRSAISNAQSSDGYSNFGSATTATQNIGTLNASTAQAIQRNGGALQQSGATIISGPGIQAAQAHAINTGYYRY</sequence>
<protein>
    <submittedName>
        <fullName evidence="3">Uncharacterized protein LOC113518059</fullName>
    </submittedName>
</protein>
<dbReference type="PROSITE" id="PS51257">
    <property type="entry name" value="PROKAR_LIPOPROTEIN"/>
    <property type="match status" value="1"/>
</dbReference>
<evidence type="ECO:0000256" key="1">
    <source>
        <dbReference type="SAM" id="SignalP"/>
    </source>
</evidence>
<dbReference type="RefSeq" id="XP_026758620.2">
    <property type="nucleotide sequence ID" value="XM_026902819.3"/>
</dbReference>
<feature type="signal peptide" evidence="1">
    <location>
        <begin position="1"/>
        <end position="17"/>
    </location>
</feature>
<keyword evidence="2" id="KW-1185">Reference proteome</keyword>
<name>A0A6J1WZF5_GALME</name>
<reference evidence="3" key="1">
    <citation type="submission" date="2025-08" db="UniProtKB">
        <authorList>
            <consortium name="RefSeq"/>
        </authorList>
    </citation>
    <scope>IDENTIFICATION</scope>
    <source>
        <tissue evidence="3">Whole larvae</tissue>
    </source>
</reference>
<accession>A0A6J1WZF5</accession>
<organism evidence="2 3">
    <name type="scientific">Galleria mellonella</name>
    <name type="common">Greater wax moth</name>
    <dbReference type="NCBI Taxonomy" id="7137"/>
    <lineage>
        <taxon>Eukaryota</taxon>
        <taxon>Metazoa</taxon>
        <taxon>Ecdysozoa</taxon>
        <taxon>Arthropoda</taxon>
        <taxon>Hexapoda</taxon>
        <taxon>Insecta</taxon>
        <taxon>Pterygota</taxon>
        <taxon>Neoptera</taxon>
        <taxon>Endopterygota</taxon>
        <taxon>Lepidoptera</taxon>
        <taxon>Glossata</taxon>
        <taxon>Ditrysia</taxon>
        <taxon>Pyraloidea</taxon>
        <taxon>Pyralidae</taxon>
        <taxon>Galleriinae</taxon>
        <taxon>Galleria</taxon>
    </lineage>
</organism>
<dbReference type="AlphaFoldDB" id="A0A6J1WZF5"/>
<proteinExistence type="predicted"/>
<feature type="chain" id="PRO_5046489456" evidence="1">
    <location>
        <begin position="18"/>
        <end position="314"/>
    </location>
</feature>
<dbReference type="Proteomes" id="UP001652740">
    <property type="component" value="Unplaced"/>
</dbReference>
<dbReference type="GeneID" id="113518059"/>
<dbReference type="InParanoid" id="A0A6J1WZF5"/>
<dbReference type="KEGG" id="gmw:113518059"/>